<name>A0A0A9B3J0_ARUDO</name>
<proteinExistence type="predicted"/>
<reference evidence="1" key="2">
    <citation type="journal article" date="2015" name="Data Brief">
        <title>Shoot transcriptome of the giant reed, Arundo donax.</title>
        <authorList>
            <person name="Barrero R.A."/>
            <person name="Guerrero F.D."/>
            <person name="Moolhuijzen P."/>
            <person name="Goolsby J.A."/>
            <person name="Tidwell J."/>
            <person name="Bellgard S.E."/>
            <person name="Bellgard M.I."/>
        </authorList>
    </citation>
    <scope>NUCLEOTIDE SEQUENCE</scope>
    <source>
        <tissue evidence="1">Shoot tissue taken approximately 20 cm above the soil surface</tissue>
    </source>
</reference>
<accession>A0A0A9B3J0</accession>
<evidence type="ECO:0000313" key="1">
    <source>
        <dbReference type="EMBL" id="JAD53897.1"/>
    </source>
</evidence>
<dbReference type="AlphaFoldDB" id="A0A0A9B3J0"/>
<protein>
    <submittedName>
        <fullName evidence="1">Uncharacterized protein</fullName>
    </submittedName>
</protein>
<reference evidence="1" key="1">
    <citation type="submission" date="2014-09" db="EMBL/GenBank/DDBJ databases">
        <authorList>
            <person name="Magalhaes I.L.F."/>
            <person name="Oliveira U."/>
            <person name="Santos F.R."/>
            <person name="Vidigal T.H.D.A."/>
            <person name="Brescovit A.D."/>
            <person name="Santos A.J."/>
        </authorList>
    </citation>
    <scope>NUCLEOTIDE SEQUENCE</scope>
    <source>
        <tissue evidence="1">Shoot tissue taken approximately 20 cm above the soil surface</tissue>
    </source>
</reference>
<dbReference type="EMBL" id="GBRH01243998">
    <property type="protein sequence ID" value="JAD53897.1"/>
    <property type="molecule type" value="Transcribed_RNA"/>
</dbReference>
<sequence length="45" mass="5309">MPCYKQHINPVKRLQTDASTLLLFSAQIFEILITIEKSVFHLHKR</sequence>
<organism evidence="1">
    <name type="scientific">Arundo donax</name>
    <name type="common">Giant reed</name>
    <name type="synonym">Donax arundinaceus</name>
    <dbReference type="NCBI Taxonomy" id="35708"/>
    <lineage>
        <taxon>Eukaryota</taxon>
        <taxon>Viridiplantae</taxon>
        <taxon>Streptophyta</taxon>
        <taxon>Embryophyta</taxon>
        <taxon>Tracheophyta</taxon>
        <taxon>Spermatophyta</taxon>
        <taxon>Magnoliopsida</taxon>
        <taxon>Liliopsida</taxon>
        <taxon>Poales</taxon>
        <taxon>Poaceae</taxon>
        <taxon>PACMAD clade</taxon>
        <taxon>Arundinoideae</taxon>
        <taxon>Arundineae</taxon>
        <taxon>Arundo</taxon>
    </lineage>
</organism>